<comment type="subcellular location">
    <subcellularLocation>
        <location evidence="1">Cell membrane</location>
        <topology evidence="1">Multi-pass membrane protein</topology>
    </subcellularLocation>
</comment>
<name>A0A0C3D2Q7_9AGAM</name>
<dbReference type="GO" id="GO:0030007">
    <property type="term" value="P:intracellular potassium ion homeostasis"/>
    <property type="evidence" value="ECO:0007669"/>
    <property type="project" value="TreeGrafter"/>
</dbReference>
<keyword evidence="4" id="KW-1133">Transmembrane helix</keyword>
<dbReference type="GO" id="GO:0005391">
    <property type="term" value="F:P-type sodium:potassium-exchanging transporter activity"/>
    <property type="evidence" value="ECO:0007669"/>
    <property type="project" value="TreeGrafter"/>
</dbReference>
<feature type="transmembrane region" description="Helical" evidence="4">
    <location>
        <begin position="36"/>
        <end position="59"/>
    </location>
</feature>
<dbReference type="GO" id="GO:0036376">
    <property type="term" value="P:sodium ion export across plasma membrane"/>
    <property type="evidence" value="ECO:0007669"/>
    <property type="project" value="TreeGrafter"/>
</dbReference>
<dbReference type="InParanoid" id="A0A0C3D2Q7"/>
<accession>A0A0C3D2Q7</accession>
<protein>
    <submittedName>
        <fullName evidence="5">Uncharacterized protein</fullName>
    </submittedName>
</protein>
<keyword evidence="4" id="KW-0472">Membrane</keyword>
<gene>
    <name evidence="5" type="ORF">SCLCIDRAFT_1179086</name>
</gene>
<dbReference type="GO" id="GO:0006883">
    <property type="term" value="P:intracellular sodium ion homeostasis"/>
    <property type="evidence" value="ECO:0007669"/>
    <property type="project" value="TreeGrafter"/>
</dbReference>
<dbReference type="Proteomes" id="UP000053989">
    <property type="component" value="Unassembled WGS sequence"/>
</dbReference>
<dbReference type="GO" id="GO:0005886">
    <property type="term" value="C:plasma membrane"/>
    <property type="evidence" value="ECO:0007669"/>
    <property type="project" value="UniProtKB-SubCell"/>
</dbReference>
<reference evidence="5 6" key="1">
    <citation type="submission" date="2014-04" db="EMBL/GenBank/DDBJ databases">
        <authorList>
            <consortium name="DOE Joint Genome Institute"/>
            <person name="Kuo A."/>
            <person name="Kohler A."/>
            <person name="Nagy L.G."/>
            <person name="Floudas D."/>
            <person name="Copeland A."/>
            <person name="Barry K.W."/>
            <person name="Cichocki N."/>
            <person name="Veneault-Fourrey C."/>
            <person name="LaButti K."/>
            <person name="Lindquist E.A."/>
            <person name="Lipzen A."/>
            <person name="Lundell T."/>
            <person name="Morin E."/>
            <person name="Murat C."/>
            <person name="Sun H."/>
            <person name="Tunlid A."/>
            <person name="Henrissat B."/>
            <person name="Grigoriev I.V."/>
            <person name="Hibbett D.S."/>
            <person name="Martin F."/>
            <person name="Nordberg H.P."/>
            <person name="Cantor M.N."/>
            <person name="Hua S.X."/>
        </authorList>
    </citation>
    <scope>NUCLEOTIDE SEQUENCE [LARGE SCALE GENOMIC DNA]</scope>
    <source>
        <strain evidence="5 6">Foug A</strain>
    </source>
</reference>
<keyword evidence="2" id="KW-1003">Cell membrane</keyword>
<proteinExistence type="predicted"/>
<evidence type="ECO:0000256" key="1">
    <source>
        <dbReference type="ARBA" id="ARBA00004651"/>
    </source>
</evidence>
<feature type="compositionally biased region" description="Polar residues" evidence="3">
    <location>
        <begin position="162"/>
        <end position="172"/>
    </location>
</feature>
<dbReference type="PANTHER" id="PTHR43294:SF21">
    <property type="entry name" value="CATION TRANSPORTING ATPASE"/>
    <property type="match status" value="1"/>
</dbReference>
<dbReference type="PANTHER" id="PTHR43294">
    <property type="entry name" value="SODIUM/POTASSIUM-TRANSPORTING ATPASE SUBUNIT ALPHA"/>
    <property type="match status" value="1"/>
</dbReference>
<evidence type="ECO:0000313" key="5">
    <source>
        <dbReference type="EMBL" id="KIM50411.1"/>
    </source>
</evidence>
<dbReference type="InterPro" id="IPR023298">
    <property type="entry name" value="ATPase_P-typ_TM_dom_sf"/>
</dbReference>
<reference evidence="6" key="2">
    <citation type="submission" date="2015-01" db="EMBL/GenBank/DDBJ databases">
        <title>Evolutionary Origins and Diversification of the Mycorrhizal Mutualists.</title>
        <authorList>
            <consortium name="DOE Joint Genome Institute"/>
            <consortium name="Mycorrhizal Genomics Consortium"/>
            <person name="Kohler A."/>
            <person name="Kuo A."/>
            <person name="Nagy L.G."/>
            <person name="Floudas D."/>
            <person name="Copeland A."/>
            <person name="Barry K.W."/>
            <person name="Cichocki N."/>
            <person name="Veneault-Fourrey C."/>
            <person name="LaButti K."/>
            <person name="Lindquist E.A."/>
            <person name="Lipzen A."/>
            <person name="Lundell T."/>
            <person name="Morin E."/>
            <person name="Murat C."/>
            <person name="Riley R."/>
            <person name="Ohm R."/>
            <person name="Sun H."/>
            <person name="Tunlid A."/>
            <person name="Henrissat B."/>
            <person name="Grigoriev I.V."/>
            <person name="Hibbett D.S."/>
            <person name="Martin F."/>
        </authorList>
    </citation>
    <scope>NUCLEOTIDE SEQUENCE [LARGE SCALE GENOMIC DNA]</scope>
    <source>
        <strain evidence="6">Foug A</strain>
    </source>
</reference>
<dbReference type="GO" id="GO:1902600">
    <property type="term" value="P:proton transmembrane transport"/>
    <property type="evidence" value="ECO:0007669"/>
    <property type="project" value="TreeGrafter"/>
</dbReference>
<dbReference type="AlphaFoldDB" id="A0A0C3D2Q7"/>
<keyword evidence="4" id="KW-0812">Transmembrane</keyword>
<organism evidence="5 6">
    <name type="scientific">Scleroderma citrinum Foug A</name>
    <dbReference type="NCBI Taxonomy" id="1036808"/>
    <lineage>
        <taxon>Eukaryota</taxon>
        <taxon>Fungi</taxon>
        <taxon>Dikarya</taxon>
        <taxon>Basidiomycota</taxon>
        <taxon>Agaricomycotina</taxon>
        <taxon>Agaricomycetes</taxon>
        <taxon>Agaricomycetidae</taxon>
        <taxon>Boletales</taxon>
        <taxon>Sclerodermatineae</taxon>
        <taxon>Sclerodermataceae</taxon>
        <taxon>Scleroderma</taxon>
    </lineage>
</organism>
<evidence type="ECO:0000256" key="3">
    <source>
        <dbReference type="SAM" id="MobiDB-lite"/>
    </source>
</evidence>
<sequence>MSVSLMYEKAEADLMLRKLHNARTDRLTDGRLFFQIYLNLFVPVGMIGMALIAMVNLYGWGLQQVFSTTPIPAIFWGLPFAFALGILCMDETRKVIVRAYPNPNTPSDYSYYFPDPKGHVVEASGSNEDVGYVNDLSTVEHATVPMNFNYWVTGLEHDQTGENETTTLTPQLGPQRHTGSDNPATSSSQFPMDLTLAGAIGQPDFDQSWLQSVPTLLSGSAPVATTSNTTLLSAGDDVPVARPRFSLIALKGVSDPYMEAHLAQLDVPQLKYYVMNITNISWNEAFTQGLYRRPTRLYCDTVVTMTNERQLAIDPDWQIEEVQVNGPRLQADNRTSLGAVEATSNLANRDFRDIICNVNKDAIGTVMTTLKEFLGNMMSSGLPGFTSTQHRDIRKAYKSFTSRRHFPFDDCPLGLKSLRSCKDDILRLENKAQHT</sequence>
<dbReference type="SUPFAM" id="SSF81665">
    <property type="entry name" value="Calcium ATPase, transmembrane domain M"/>
    <property type="match status" value="1"/>
</dbReference>
<evidence type="ECO:0000256" key="4">
    <source>
        <dbReference type="SAM" id="Phobius"/>
    </source>
</evidence>
<feature type="region of interest" description="Disordered" evidence="3">
    <location>
        <begin position="160"/>
        <end position="187"/>
    </location>
</feature>
<dbReference type="GO" id="GO:1990573">
    <property type="term" value="P:potassium ion import across plasma membrane"/>
    <property type="evidence" value="ECO:0007669"/>
    <property type="project" value="TreeGrafter"/>
</dbReference>
<keyword evidence="6" id="KW-1185">Reference proteome</keyword>
<dbReference type="Gene3D" id="1.20.1110.10">
    <property type="entry name" value="Calcium-transporting ATPase, transmembrane domain"/>
    <property type="match status" value="1"/>
</dbReference>
<evidence type="ECO:0000256" key="2">
    <source>
        <dbReference type="ARBA" id="ARBA00022475"/>
    </source>
</evidence>
<dbReference type="InterPro" id="IPR050510">
    <property type="entry name" value="Cation_transp_ATPase_P-type"/>
</dbReference>
<evidence type="ECO:0000313" key="6">
    <source>
        <dbReference type="Proteomes" id="UP000053989"/>
    </source>
</evidence>
<dbReference type="EMBL" id="KN822448">
    <property type="protein sequence ID" value="KIM50411.1"/>
    <property type="molecule type" value="Genomic_DNA"/>
</dbReference>
<feature type="transmembrane region" description="Helical" evidence="4">
    <location>
        <begin position="71"/>
        <end position="89"/>
    </location>
</feature>
<dbReference type="OrthoDB" id="2681474at2759"/>
<dbReference type="HOGENOM" id="CLU_630313_0_0_1"/>